<evidence type="ECO:0000313" key="12">
    <source>
        <dbReference type="EMBL" id="OEH86299.1"/>
    </source>
</evidence>
<evidence type="ECO:0000256" key="9">
    <source>
        <dbReference type="ARBA" id="ARBA00023264"/>
    </source>
</evidence>
<name>A0A1E5L8H9_9FIRM</name>
<keyword evidence="4" id="KW-0443">Lipid metabolism</keyword>
<keyword evidence="11" id="KW-0812">Transmembrane</keyword>
<dbReference type="Proteomes" id="UP000095255">
    <property type="component" value="Unassembled WGS sequence"/>
</dbReference>
<dbReference type="AlphaFoldDB" id="A0A1E5L8H9"/>
<evidence type="ECO:0000256" key="8">
    <source>
        <dbReference type="ARBA" id="ARBA00023239"/>
    </source>
</evidence>
<feature type="transmembrane region" description="Helical" evidence="11">
    <location>
        <begin position="12"/>
        <end position="45"/>
    </location>
</feature>
<accession>A0A1E5L8H9</accession>
<protein>
    <recommendedName>
        <fullName evidence="14">Phosphatidylserine decarboxylase</fullName>
    </recommendedName>
</protein>
<keyword evidence="11" id="KW-1133">Transmembrane helix</keyword>
<dbReference type="InterPro" id="IPR003817">
    <property type="entry name" value="PS_Dcarbxylase"/>
</dbReference>
<evidence type="ECO:0000256" key="10">
    <source>
        <dbReference type="ARBA" id="ARBA00023317"/>
    </source>
</evidence>
<dbReference type="NCBIfam" id="NF003685">
    <property type="entry name" value="PRK05305.2-5"/>
    <property type="match status" value="1"/>
</dbReference>
<evidence type="ECO:0000256" key="4">
    <source>
        <dbReference type="ARBA" id="ARBA00023098"/>
    </source>
</evidence>
<dbReference type="EMBL" id="MJAT01000005">
    <property type="protein sequence ID" value="OEH86299.1"/>
    <property type="molecule type" value="Genomic_DNA"/>
</dbReference>
<evidence type="ECO:0000256" key="5">
    <source>
        <dbReference type="ARBA" id="ARBA00023136"/>
    </source>
</evidence>
<dbReference type="RefSeq" id="WP_069701277.1">
    <property type="nucleotide sequence ID" value="NZ_MJAT01000005.1"/>
</dbReference>
<evidence type="ECO:0000313" key="13">
    <source>
        <dbReference type="Proteomes" id="UP000095255"/>
    </source>
</evidence>
<sequence>MEKHALRDEGIVSILVAVAFTVILYLIYLPLMVLGLGLIIFILYFFRDPKREIVQDETIIYAGCDGTVVEIKDIVEDRFFHGPAKAIHIFMSPANVHVNRAPISGRVAYTHYQKGKFVPATRENCYEVNERNYIGFENDKMKVLIVQVAGIMARRVVSWVTTNQNVQQGDKVGMIKFSSGTQHMLPIDVEVLVKPGDTVQAGITPIGKVLQCK</sequence>
<dbReference type="STRING" id="1390249.BHU72_13820"/>
<evidence type="ECO:0008006" key="14">
    <source>
        <dbReference type="Google" id="ProtNLM"/>
    </source>
</evidence>
<evidence type="ECO:0000256" key="7">
    <source>
        <dbReference type="ARBA" id="ARBA00023209"/>
    </source>
</evidence>
<comment type="caution">
    <text evidence="12">The sequence shown here is derived from an EMBL/GenBank/DDBJ whole genome shotgun (WGS) entry which is preliminary data.</text>
</comment>
<reference evidence="12 13" key="1">
    <citation type="submission" date="2016-09" db="EMBL/GenBank/DDBJ databases">
        <title>Desulfuribacillus arsenicus sp. nov., an obligately anaerobic, dissimilatory arsenic- and antimonate-reducing bacterium isolated from anoxic sediments.</title>
        <authorList>
            <person name="Abin C.A."/>
            <person name="Hollibaugh J.T."/>
        </authorList>
    </citation>
    <scope>NUCLEOTIDE SEQUENCE [LARGE SCALE GENOMIC DNA]</scope>
    <source>
        <strain evidence="12 13">MLFW-2</strain>
    </source>
</reference>
<evidence type="ECO:0000256" key="6">
    <source>
        <dbReference type="ARBA" id="ARBA00023145"/>
    </source>
</evidence>
<keyword evidence="2" id="KW-0444">Lipid biosynthesis</keyword>
<dbReference type="Pfam" id="PF02666">
    <property type="entry name" value="PS_Dcarbxylase"/>
    <property type="match status" value="1"/>
</dbReference>
<keyword evidence="9" id="KW-1208">Phospholipid metabolism</keyword>
<dbReference type="GO" id="GO:0004609">
    <property type="term" value="F:phosphatidylserine decarboxylase activity"/>
    <property type="evidence" value="ECO:0007669"/>
    <property type="project" value="InterPro"/>
</dbReference>
<keyword evidence="7" id="KW-0594">Phospholipid biosynthesis</keyword>
<evidence type="ECO:0000256" key="3">
    <source>
        <dbReference type="ARBA" id="ARBA00022793"/>
    </source>
</evidence>
<dbReference type="InterPro" id="IPR033175">
    <property type="entry name" value="PSD-A"/>
</dbReference>
<proteinExistence type="predicted"/>
<keyword evidence="3" id="KW-0210">Decarboxylase</keyword>
<keyword evidence="10" id="KW-0670">Pyruvate</keyword>
<organism evidence="12 13">
    <name type="scientific">Desulfuribacillus stibiiarsenatis</name>
    <dbReference type="NCBI Taxonomy" id="1390249"/>
    <lineage>
        <taxon>Bacteria</taxon>
        <taxon>Bacillati</taxon>
        <taxon>Bacillota</taxon>
        <taxon>Desulfuribacillia</taxon>
        <taxon>Desulfuribacillales</taxon>
        <taxon>Desulfuribacillaceae</taxon>
        <taxon>Desulfuribacillus</taxon>
    </lineage>
</organism>
<evidence type="ECO:0000256" key="1">
    <source>
        <dbReference type="ARBA" id="ARBA00022475"/>
    </source>
</evidence>
<keyword evidence="6" id="KW-0865">Zymogen</keyword>
<evidence type="ECO:0000256" key="11">
    <source>
        <dbReference type="SAM" id="Phobius"/>
    </source>
</evidence>
<evidence type="ECO:0000256" key="2">
    <source>
        <dbReference type="ARBA" id="ARBA00022516"/>
    </source>
</evidence>
<dbReference type="GO" id="GO:0008654">
    <property type="term" value="P:phospholipid biosynthetic process"/>
    <property type="evidence" value="ECO:0007669"/>
    <property type="project" value="UniProtKB-KW"/>
</dbReference>
<keyword evidence="8" id="KW-0456">Lyase</keyword>
<dbReference type="PANTHER" id="PTHR35809:SF1">
    <property type="entry name" value="ARCHAETIDYLSERINE DECARBOXYLASE PROENZYME-RELATED"/>
    <property type="match status" value="1"/>
</dbReference>
<keyword evidence="1" id="KW-1003">Cell membrane</keyword>
<gene>
    <name evidence="12" type="ORF">BHU72_13820</name>
</gene>
<dbReference type="PANTHER" id="PTHR35809">
    <property type="entry name" value="ARCHAETIDYLSERINE DECARBOXYLASE PROENZYME-RELATED"/>
    <property type="match status" value="1"/>
</dbReference>
<keyword evidence="13" id="KW-1185">Reference proteome</keyword>
<keyword evidence="5 11" id="KW-0472">Membrane</keyword>
<dbReference type="OrthoDB" id="9790893at2"/>